<comment type="similarity">
    <text evidence="1">Belongs to the peptidase C40 family.</text>
</comment>
<feature type="region of interest" description="Disordered" evidence="5">
    <location>
        <begin position="240"/>
        <end position="333"/>
    </location>
</feature>
<dbReference type="PANTHER" id="PTHR47359:SF3">
    <property type="entry name" value="NLP_P60 DOMAIN-CONTAINING PROTEIN-RELATED"/>
    <property type="match status" value="1"/>
</dbReference>
<feature type="region of interest" description="Disordered" evidence="5">
    <location>
        <begin position="37"/>
        <end position="72"/>
    </location>
</feature>
<comment type="caution">
    <text evidence="7">The sequence shown here is derived from an EMBL/GenBank/DDBJ whole genome shotgun (WGS) entry which is preliminary data.</text>
</comment>
<dbReference type="SUPFAM" id="SSF54001">
    <property type="entry name" value="Cysteine proteinases"/>
    <property type="match status" value="1"/>
</dbReference>
<evidence type="ECO:0000313" key="7">
    <source>
        <dbReference type="EMBL" id="MBB0246520.1"/>
    </source>
</evidence>
<dbReference type="EMBL" id="VKHT01000944">
    <property type="protein sequence ID" value="MBB0246520.1"/>
    <property type="molecule type" value="Genomic_DNA"/>
</dbReference>
<dbReference type="Gene3D" id="6.10.250.3150">
    <property type="match status" value="1"/>
</dbReference>
<keyword evidence="8" id="KW-1185">Reference proteome</keyword>
<feature type="compositionally biased region" description="Low complexity" evidence="5">
    <location>
        <begin position="37"/>
        <end position="57"/>
    </location>
</feature>
<dbReference type="RefSeq" id="WP_182607844.1">
    <property type="nucleotide sequence ID" value="NZ_VKHT01000944.1"/>
</dbReference>
<dbReference type="Proteomes" id="UP000538929">
    <property type="component" value="Unassembled WGS sequence"/>
</dbReference>
<dbReference type="GO" id="GO:0008234">
    <property type="term" value="F:cysteine-type peptidase activity"/>
    <property type="evidence" value="ECO:0007669"/>
    <property type="project" value="UniProtKB-KW"/>
</dbReference>
<evidence type="ECO:0000256" key="2">
    <source>
        <dbReference type="ARBA" id="ARBA00022670"/>
    </source>
</evidence>
<evidence type="ECO:0000256" key="4">
    <source>
        <dbReference type="ARBA" id="ARBA00022807"/>
    </source>
</evidence>
<evidence type="ECO:0000256" key="3">
    <source>
        <dbReference type="ARBA" id="ARBA00022801"/>
    </source>
</evidence>
<dbReference type="Gene3D" id="3.90.1720.10">
    <property type="entry name" value="endopeptidase domain like (from Nostoc punctiforme)"/>
    <property type="match status" value="1"/>
</dbReference>
<evidence type="ECO:0000313" key="8">
    <source>
        <dbReference type="Proteomes" id="UP000538929"/>
    </source>
</evidence>
<evidence type="ECO:0000256" key="5">
    <source>
        <dbReference type="SAM" id="MobiDB-lite"/>
    </source>
</evidence>
<feature type="domain" description="NlpC/P60" evidence="6">
    <location>
        <begin position="332"/>
        <end position="447"/>
    </location>
</feature>
<reference evidence="8" key="1">
    <citation type="submission" date="2019-10" db="EMBL/GenBank/DDBJ databases">
        <title>Streptomyces sp. nov., a novel actinobacterium isolated from alkaline environment.</title>
        <authorList>
            <person name="Golinska P."/>
        </authorList>
    </citation>
    <scope>NUCLEOTIDE SEQUENCE [LARGE SCALE GENOMIC DNA]</scope>
    <source>
        <strain evidence="8">DSM 42118</strain>
    </source>
</reference>
<keyword evidence="2" id="KW-0645">Protease</keyword>
<sequence length="447" mass="47533">MGAHRKPRAGLLDSPTARRGVVGLGAAALSATLLSQTAQADEPGGTGDPAADAATAIEEARERAEAAGERAAGVKEQVDELFREAGTATQRYNAAKERTEEQQRSADELVEAAAEAAERVNEARRDLGRYATAQYRHGRVSETATLLLMNDPQQWFDTTHVLGRAGDRQQLALDDYVERRGEAELKRAEAAGALEDLEERQRELQEQKEEVQGKLATARDLLAGLTEEEAEELAELERLETAEAERLAEEQRQREEAERREREEAERAARRTAEREAAEEAARAEAAQAAESGSGSSGSSASSGSGSSGSGSAGSTDAGASGTGSGSDTGVSTRAEQAIAHARAQLGKPYVWGATGPGSYDCSGLTQAAWRAAGVELPRVTWDQVNAGTRIGRADLRPGDLVFFYSDISHVGLYIGDGQMIHAPRPGTNVRVESISVMPFHSAVRPG</sequence>
<dbReference type="AlphaFoldDB" id="A0A7W3Y3L4"/>
<dbReference type="InterPro" id="IPR038765">
    <property type="entry name" value="Papain-like_cys_pep_sf"/>
</dbReference>
<dbReference type="GO" id="GO:0006508">
    <property type="term" value="P:proteolysis"/>
    <property type="evidence" value="ECO:0007669"/>
    <property type="project" value="UniProtKB-KW"/>
</dbReference>
<feature type="compositionally biased region" description="Basic and acidic residues" evidence="5">
    <location>
        <begin position="240"/>
        <end position="283"/>
    </location>
</feature>
<name>A0A7W3Y3L4_9ACTN</name>
<dbReference type="InterPro" id="IPR000064">
    <property type="entry name" value="NLP_P60_dom"/>
</dbReference>
<protein>
    <submittedName>
        <fullName evidence="7">Glycoside hydrolase</fullName>
    </submittedName>
</protein>
<dbReference type="PANTHER" id="PTHR47359">
    <property type="entry name" value="PEPTIDOGLYCAN DL-ENDOPEPTIDASE CWLO"/>
    <property type="match status" value="1"/>
</dbReference>
<accession>A0A7W3Y3L4</accession>
<dbReference type="InterPro" id="IPR051794">
    <property type="entry name" value="PG_Endopeptidase_C40"/>
</dbReference>
<dbReference type="Pfam" id="PF00877">
    <property type="entry name" value="NLPC_P60"/>
    <property type="match status" value="1"/>
</dbReference>
<evidence type="ECO:0000256" key="1">
    <source>
        <dbReference type="ARBA" id="ARBA00007074"/>
    </source>
</evidence>
<organism evidence="7 8">
    <name type="scientific">Streptomyces alkaliphilus</name>
    <dbReference type="NCBI Taxonomy" id="1472722"/>
    <lineage>
        <taxon>Bacteria</taxon>
        <taxon>Bacillati</taxon>
        <taxon>Actinomycetota</taxon>
        <taxon>Actinomycetes</taxon>
        <taxon>Kitasatosporales</taxon>
        <taxon>Streptomycetaceae</taxon>
        <taxon>Streptomyces</taxon>
    </lineage>
</organism>
<dbReference type="PROSITE" id="PS51935">
    <property type="entry name" value="NLPC_P60"/>
    <property type="match status" value="1"/>
</dbReference>
<proteinExistence type="inferred from homology"/>
<gene>
    <name evidence="7" type="ORF">FNQ90_20995</name>
</gene>
<feature type="compositionally biased region" description="Low complexity" evidence="5">
    <location>
        <begin position="284"/>
        <end position="305"/>
    </location>
</feature>
<evidence type="ECO:0000259" key="6">
    <source>
        <dbReference type="PROSITE" id="PS51935"/>
    </source>
</evidence>
<keyword evidence="3 7" id="KW-0378">Hydrolase</keyword>
<keyword evidence="4" id="KW-0788">Thiol protease</keyword>
<feature type="compositionally biased region" description="Basic and acidic residues" evidence="5">
    <location>
        <begin position="58"/>
        <end position="72"/>
    </location>
</feature>